<name>A0A0F8X1B4_9ZZZZ</name>
<feature type="region of interest" description="Disordered" evidence="1">
    <location>
        <begin position="91"/>
        <end position="132"/>
    </location>
</feature>
<evidence type="ECO:0000256" key="1">
    <source>
        <dbReference type="SAM" id="MobiDB-lite"/>
    </source>
</evidence>
<accession>A0A0F8X1B4</accession>
<feature type="non-terminal residue" evidence="2">
    <location>
        <position position="1"/>
    </location>
</feature>
<protein>
    <submittedName>
        <fullName evidence="2">Uncharacterized protein</fullName>
    </submittedName>
</protein>
<feature type="compositionally biased region" description="Basic and acidic residues" evidence="1">
    <location>
        <begin position="96"/>
        <end position="132"/>
    </location>
</feature>
<comment type="caution">
    <text evidence="2">The sequence shown here is derived from an EMBL/GenBank/DDBJ whole genome shotgun (WGS) entry which is preliminary data.</text>
</comment>
<evidence type="ECO:0000313" key="2">
    <source>
        <dbReference type="EMBL" id="KKK62852.1"/>
    </source>
</evidence>
<reference evidence="2" key="1">
    <citation type="journal article" date="2015" name="Nature">
        <title>Complex archaea that bridge the gap between prokaryotes and eukaryotes.</title>
        <authorList>
            <person name="Spang A."/>
            <person name="Saw J.H."/>
            <person name="Jorgensen S.L."/>
            <person name="Zaremba-Niedzwiedzka K."/>
            <person name="Martijn J."/>
            <person name="Lind A.E."/>
            <person name="van Eijk R."/>
            <person name="Schleper C."/>
            <person name="Guy L."/>
            <person name="Ettema T.J."/>
        </authorList>
    </citation>
    <scope>NUCLEOTIDE SEQUENCE</scope>
</reference>
<proteinExistence type="predicted"/>
<sequence length="132" mass="15155">QIFWSAKIDVALRQLCHSFGTNPPTLGLNMWEHSWLSATSCPSGRNPWVEKFALINELEDDMVTEERVRELLEATVRHNNQQFADEVNHLIRQSHIGRDKRQAESEYKLRKHEEGPHGDAGGLKRGDKVILS</sequence>
<organism evidence="2">
    <name type="scientific">marine sediment metagenome</name>
    <dbReference type="NCBI Taxonomy" id="412755"/>
    <lineage>
        <taxon>unclassified sequences</taxon>
        <taxon>metagenomes</taxon>
        <taxon>ecological metagenomes</taxon>
    </lineage>
</organism>
<gene>
    <name evidence="2" type="ORF">LCGC14_3000210</name>
</gene>
<dbReference type="AlphaFoldDB" id="A0A0F8X1B4"/>
<dbReference type="EMBL" id="LAZR01061798">
    <property type="protein sequence ID" value="KKK62852.1"/>
    <property type="molecule type" value="Genomic_DNA"/>
</dbReference>